<proteinExistence type="predicted"/>
<protein>
    <submittedName>
        <fullName evidence="2">Uncharacterized protein</fullName>
    </submittedName>
</protein>
<dbReference type="Proteomes" id="UP000515237">
    <property type="component" value="Chromosome"/>
</dbReference>
<evidence type="ECO:0000313" key="3">
    <source>
        <dbReference type="Proteomes" id="UP000515237"/>
    </source>
</evidence>
<keyword evidence="3" id="KW-1185">Reference proteome</keyword>
<keyword evidence="1" id="KW-0812">Transmembrane</keyword>
<reference evidence="2 3" key="1">
    <citation type="journal article" date="2018" name="Int. J. Syst. Evol. Microbiol.">
        <title>Adhaeribacter swui sp. nov., isolated from wet mud.</title>
        <authorList>
            <person name="Kim D.U."/>
            <person name="Kim K.W."/>
            <person name="Kang M.S."/>
            <person name="Kim J.Y."/>
            <person name="Jang J.H."/>
            <person name="Kim M.K."/>
        </authorList>
    </citation>
    <scope>NUCLEOTIDE SEQUENCE [LARGE SCALE GENOMIC DNA]</scope>
    <source>
        <strain evidence="2 3">KCTC 52873</strain>
    </source>
</reference>
<evidence type="ECO:0000256" key="1">
    <source>
        <dbReference type="SAM" id="Phobius"/>
    </source>
</evidence>
<dbReference type="AlphaFoldDB" id="A0A7G7G6Q8"/>
<dbReference type="EMBL" id="CP055156">
    <property type="protein sequence ID" value="QNF32842.1"/>
    <property type="molecule type" value="Genomic_DNA"/>
</dbReference>
<feature type="transmembrane region" description="Helical" evidence="1">
    <location>
        <begin position="12"/>
        <end position="33"/>
    </location>
</feature>
<evidence type="ECO:0000313" key="2">
    <source>
        <dbReference type="EMBL" id="QNF32842.1"/>
    </source>
</evidence>
<gene>
    <name evidence="2" type="ORF">HUW51_08890</name>
</gene>
<dbReference type="KEGG" id="aswu:HUW51_08890"/>
<feature type="transmembrane region" description="Helical" evidence="1">
    <location>
        <begin position="45"/>
        <end position="63"/>
    </location>
</feature>
<organism evidence="2 3">
    <name type="scientific">Adhaeribacter swui</name>
    <dbReference type="NCBI Taxonomy" id="2086471"/>
    <lineage>
        <taxon>Bacteria</taxon>
        <taxon>Pseudomonadati</taxon>
        <taxon>Bacteroidota</taxon>
        <taxon>Cytophagia</taxon>
        <taxon>Cytophagales</taxon>
        <taxon>Hymenobacteraceae</taxon>
        <taxon>Adhaeribacter</taxon>
    </lineage>
</organism>
<accession>A0A7G7G6Q8</accession>
<sequence length="65" mass="7565">MERKKEGLKNKMYCKWFFGLTFFTGTTLMVFQIDIYRRTIIDPAIPLTIIIVFGVVAHLARVAQL</sequence>
<dbReference type="RefSeq" id="WP_185273620.1">
    <property type="nucleotide sequence ID" value="NZ_CP055156.1"/>
</dbReference>
<keyword evidence="1" id="KW-0472">Membrane</keyword>
<name>A0A7G7G6Q8_9BACT</name>
<keyword evidence="1" id="KW-1133">Transmembrane helix</keyword>